<sequence>MSTTAAFNISMVMRSDVSSAKAGLSEVSAGMREVSAEAGKAGTAAQKEAAELERLAAAAARAATAQEGLAAAGQRAAANRTQPPLFVLANPVAATPNVAGIRASETAAESLRTTMSGLSLSLGATAGQFEQVVERGRQYQAAMDQIRASFNPLFAASLQYEQQLERIDMALEAEILTQNEARIARERANAAFSALGPQLPGSNPVPANINGMYTGNVAAQGFDIGVTAAMGMNPAIIGLQQGTQLAQVAQQMGGGMTAVKGMAQGFMALISPMTLATIGLTTFAAFGIQGLMKLRGETKSFDEAMSELADSIESYERNIGRSRSSTAEMSREFGLAADEVRALLTEMSALDKRTAERNARETMSSLTGDLDLLLPDLSLRSDRPGNDPKGTAFHEQRMEDRFSLSKLFDMDETEKNLALFDDVLDRLTQLSRPRVLTTRYPPCTGWRVHGVVPRMLKKAFQRKKTRS</sequence>
<comment type="caution">
    <text evidence="3">The sequence shown here is derived from an EMBL/GenBank/DDBJ whole genome shotgun (WGS) entry which is preliminary data.</text>
</comment>
<proteinExistence type="predicted"/>
<dbReference type="EMBL" id="JACOQL010000002">
    <property type="protein sequence ID" value="MBC9246745.1"/>
    <property type="molecule type" value="Genomic_DNA"/>
</dbReference>
<evidence type="ECO:0000256" key="1">
    <source>
        <dbReference type="SAM" id="Phobius"/>
    </source>
</evidence>
<dbReference type="AlphaFoldDB" id="A0A926JCB9"/>
<dbReference type="RefSeq" id="WP_187793198.1">
    <property type="nucleotide sequence ID" value="NZ_JACOQL010000002.1"/>
</dbReference>
<evidence type="ECO:0000313" key="4">
    <source>
        <dbReference type="Proteomes" id="UP000608594"/>
    </source>
</evidence>
<keyword evidence="1" id="KW-0472">Membrane</keyword>
<gene>
    <name evidence="3" type="ORF">H4P12_08470</name>
</gene>
<accession>A0A926JCB9</accession>
<dbReference type="Proteomes" id="UP000608594">
    <property type="component" value="Unassembled WGS sequence"/>
</dbReference>
<keyword evidence="4" id="KW-1185">Reference proteome</keyword>
<protein>
    <submittedName>
        <fullName evidence="3">Phage tail length tape measure family protein</fullName>
    </submittedName>
</protein>
<organism evidence="3 4">
    <name type="scientific">Paracoccus amoyensis</name>
    <dbReference type="NCBI Taxonomy" id="2760093"/>
    <lineage>
        <taxon>Bacteria</taxon>
        <taxon>Pseudomonadati</taxon>
        <taxon>Pseudomonadota</taxon>
        <taxon>Alphaproteobacteria</taxon>
        <taxon>Rhodobacterales</taxon>
        <taxon>Paracoccaceae</taxon>
        <taxon>Paracoccus</taxon>
    </lineage>
</organism>
<keyword evidence="1" id="KW-1133">Transmembrane helix</keyword>
<dbReference type="Pfam" id="PF06791">
    <property type="entry name" value="TMP_2"/>
    <property type="match status" value="1"/>
</dbReference>
<evidence type="ECO:0000313" key="3">
    <source>
        <dbReference type="EMBL" id="MBC9246745.1"/>
    </source>
</evidence>
<dbReference type="InterPro" id="IPR009628">
    <property type="entry name" value="Phage_tape_measure_N"/>
</dbReference>
<reference evidence="3" key="1">
    <citation type="submission" date="2020-08" db="EMBL/GenBank/DDBJ databases">
        <title>Paracoccus amoyensis sp. nov., isolated from the surface seawater at coast of Xiamen, Fujian.</title>
        <authorList>
            <person name="Lyu L."/>
        </authorList>
    </citation>
    <scope>NUCLEOTIDE SEQUENCE</scope>
    <source>
        <strain evidence="3">11-3</strain>
    </source>
</reference>
<feature type="transmembrane region" description="Helical" evidence="1">
    <location>
        <begin position="266"/>
        <end position="288"/>
    </location>
</feature>
<name>A0A926JCB9_9RHOB</name>
<keyword evidence="1" id="KW-0812">Transmembrane</keyword>
<evidence type="ECO:0000259" key="2">
    <source>
        <dbReference type="Pfam" id="PF06791"/>
    </source>
</evidence>
<feature type="domain" description="Bacteriophage tail tape measure N-terminal" evidence="2">
    <location>
        <begin position="215"/>
        <end position="343"/>
    </location>
</feature>